<dbReference type="Gene3D" id="2.60.120.620">
    <property type="entry name" value="q2cbj1_9rhob like domain"/>
    <property type="match status" value="1"/>
</dbReference>
<keyword evidence="3" id="KW-1185">Reference proteome</keyword>
<accession>A0A516V298</accession>
<evidence type="ECO:0008006" key="4">
    <source>
        <dbReference type="Google" id="ProtNLM"/>
    </source>
</evidence>
<dbReference type="Proteomes" id="UP000315891">
    <property type="component" value="Chromosome"/>
</dbReference>
<evidence type="ECO:0000256" key="1">
    <source>
        <dbReference type="SAM" id="MobiDB-lite"/>
    </source>
</evidence>
<dbReference type="InterPro" id="IPR012668">
    <property type="entry name" value="CHP02466"/>
</dbReference>
<dbReference type="OrthoDB" id="549777at2"/>
<gene>
    <name evidence="2" type="ORF">FNZ56_01530</name>
</gene>
<name>A0A516V298_9GAMM</name>
<reference evidence="2 3" key="1">
    <citation type="submission" date="2019-07" db="EMBL/GenBank/DDBJ databases">
        <title>Lysobacter weifangensis sp. nov., isolated from bensulfuron-methyl contaminated farmland soil.</title>
        <authorList>
            <person name="Zhao H."/>
        </authorList>
    </citation>
    <scope>NUCLEOTIDE SEQUENCE [LARGE SCALE GENOMIC DNA]</scope>
    <source>
        <strain evidence="2 3">CC-Bw-6</strain>
    </source>
</reference>
<feature type="compositionally biased region" description="Basic residues" evidence="1">
    <location>
        <begin position="12"/>
        <end position="26"/>
    </location>
</feature>
<protein>
    <recommendedName>
        <fullName evidence="4">2OG-Fe(II) oxygenase</fullName>
    </recommendedName>
</protein>
<dbReference type="EMBL" id="CP041742">
    <property type="protein sequence ID" value="QDQ72649.1"/>
    <property type="molecule type" value="Genomic_DNA"/>
</dbReference>
<dbReference type="Pfam" id="PF13759">
    <property type="entry name" value="2OG-FeII_Oxy_5"/>
    <property type="match status" value="1"/>
</dbReference>
<organism evidence="2 3">
    <name type="scientific">Pseudoluteimonas lycopersici</name>
    <dbReference type="NCBI Taxonomy" id="1324796"/>
    <lineage>
        <taxon>Bacteria</taxon>
        <taxon>Pseudomonadati</taxon>
        <taxon>Pseudomonadota</taxon>
        <taxon>Gammaproteobacteria</taxon>
        <taxon>Lysobacterales</taxon>
        <taxon>Lysobacteraceae</taxon>
        <taxon>Pseudoluteimonas</taxon>
    </lineage>
</organism>
<feature type="compositionally biased region" description="Polar residues" evidence="1">
    <location>
        <begin position="49"/>
        <end position="68"/>
    </location>
</feature>
<evidence type="ECO:0000313" key="3">
    <source>
        <dbReference type="Proteomes" id="UP000315891"/>
    </source>
</evidence>
<sequence>MPPPKTACRARCSTRNRRPPPIRRRYAMPGCSASANCCPRAKPRPRATASPNSAAATRNTRCPRTCSASRRPEPGTQRAIRTTMAGANRSPPLPRIQPMFATPFAFDAHPAPGPLNASLRDLFLQRERDAFRNPAPYTERNGALFESRFDLFQWPEPEIAELREFCMSRVLQLVQALNGHPPDAMRQWRLAVESWFHVTRRNGWFGIHNHPNASWSGVYCVDAGHADPDAPDGGKLTFLHPSATAAMHTDLGNETLRPPFNVQHAGYVLEPGQLVLFPSHLLHHVTPFVGEGERITVAFNCAFVRA</sequence>
<dbReference type="SUPFAM" id="SSF51197">
    <property type="entry name" value="Clavaminate synthase-like"/>
    <property type="match status" value="1"/>
</dbReference>
<proteinExistence type="predicted"/>
<dbReference type="AlphaFoldDB" id="A0A516V298"/>
<evidence type="ECO:0000313" key="2">
    <source>
        <dbReference type="EMBL" id="QDQ72649.1"/>
    </source>
</evidence>
<feature type="region of interest" description="Disordered" evidence="1">
    <location>
        <begin position="1"/>
        <end position="78"/>
    </location>
</feature>